<dbReference type="Proteomes" id="UP000823893">
    <property type="component" value="Unassembled WGS sequence"/>
</dbReference>
<name>A0A9D2SIZ5_9FIRM</name>
<reference evidence="1" key="2">
    <citation type="submission" date="2021-04" db="EMBL/GenBank/DDBJ databases">
        <authorList>
            <person name="Gilroy R."/>
        </authorList>
    </citation>
    <scope>NUCLEOTIDE SEQUENCE</scope>
    <source>
        <strain evidence="1">ChiSxjej6B18-287</strain>
    </source>
</reference>
<protein>
    <recommendedName>
        <fullName evidence="3">AAA-ATPase-like domain-containing protein</fullName>
    </recommendedName>
</protein>
<reference evidence="1" key="1">
    <citation type="journal article" date="2021" name="PeerJ">
        <title>Extensive microbial diversity within the chicken gut microbiome revealed by metagenomics and culture.</title>
        <authorList>
            <person name="Gilroy R."/>
            <person name="Ravi A."/>
            <person name="Getino M."/>
            <person name="Pursley I."/>
            <person name="Horton D.L."/>
            <person name="Alikhan N.F."/>
            <person name="Baker D."/>
            <person name="Gharbi K."/>
            <person name="Hall N."/>
            <person name="Watson M."/>
            <person name="Adriaenssens E.M."/>
            <person name="Foster-Nyarko E."/>
            <person name="Jarju S."/>
            <person name="Secka A."/>
            <person name="Antonio M."/>
            <person name="Oren A."/>
            <person name="Chaudhuri R.R."/>
            <person name="La Ragione R."/>
            <person name="Hildebrand F."/>
            <person name="Pallen M.J."/>
        </authorList>
    </citation>
    <scope>NUCLEOTIDE SEQUENCE</scope>
    <source>
        <strain evidence="1">ChiSxjej6B18-287</strain>
    </source>
</reference>
<sequence>MKKLLPVGYEDIREIADRNLYYVDKSLMIRRFFEQERNEEGIKTDNSDIFQNLQIAHCQEICRNYQQKYPVHEDITYGDIEESKDNLWNFLFFTGYLKKIKEVYEEGNIYFWLVIPNEEIRYIYRSSVLTWFQQKASQRSWN</sequence>
<gene>
    <name evidence="1" type="ORF">H9935_04975</name>
</gene>
<proteinExistence type="predicted"/>
<evidence type="ECO:0000313" key="1">
    <source>
        <dbReference type="EMBL" id="HJC10153.1"/>
    </source>
</evidence>
<dbReference type="EMBL" id="DWWV01000057">
    <property type="protein sequence ID" value="HJC10153.1"/>
    <property type="molecule type" value="Genomic_DNA"/>
</dbReference>
<organism evidence="1 2">
    <name type="scientific">Candidatus Blautia merdigallinarum</name>
    <dbReference type="NCBI Taxonomy" id="2838495"/>
    <lineage>
        <taxon>Bacteria</taxon>
        <taxon>Bacillati</taxon>
        <taxon>Bacillota</taxon>
        <taxon>Clostridia</taxon>
        <taxon>Lachnospirales</taxon>
        <taxon>Lachnospiraceae</taxon>
        <taxon>Blautia</taxon>
    </lineage>
</organism>
<accession>A0A9D2SIZ5</accession>
<comment type="caution">
    <text evidence="1">The sequence shown here is derived from an EMBL/GenBank/DDBJ whole genome shotgun (WGS) entry which is preliminary data.</text>
</comment>
<evidence type="ECO:0008006" key="3">
    <source>
        <dbReference type="Google" id="ProtNLM"/>
    </source>
</evidence>
<evidence type="ECO:0000313" key="2">
    <source>
        <dbReference type="Proteomes" id="UP000823893"/>
    </source>
</evidence>
<dbReference type="AlphaFoldDB" id="A0A9D2SIZ5"/>